<dbReference type="EMBL" id="JAUSTO010000025">
    <property type="protein sequence ID" value="MDQ0153609.1"/>
    <property type="molecule type" value="Genomic_DNA"/>
</dbReference>
<keyword evidence="2" id="KW-1185">Reference proteome</keyword>
<accession>A0AAE4ALX9</accession>
<reference evidence="1" key="1">
    <citation type="submission" date="2023-07" db="EMBL/GenBank/DDBJ databases">
        <title>Genomic Encyclopedia of Type Strains, Phase IV (KMG-IV): sequencing the most valuable type-strain genomes for metagenomic binning, comparative biology and taxonomic classification.</title>
        <authorList>
            <person name="Goeker M."/>
        </authorList>
    </citation>
    <scope>NUCLEOTIDE SEQUENCE</scope>
    <source>
        <strain evidence="1">DSM 19659</strain>
    </source>
</reference>
<gene>
    <name evidence="1" type="ORF">J2S20_002330</name>
</gene>
<sequence>MAKYLAIRIKKGKLVYEEVVARYPKLKEELDRILKEDK</sequence>
<organism evidence="1 2">
    <name type="scientific">Moryella indoligenes</name>
    <dbReference type="NCBI Taxonomy" id="371674"/>
    <lineage>
        <taxon>Bacteria</taxon>
        <taxon>Bacillati</taxon>
        <taxon>Bacillota</taxon>
        <taxon>Clostridia</taxon>
        <taxon>Lachnospirales</taxon>
        <taxon>Lachnospiraceae</taxon>
        <taxon>Moryella</taxon>
    </lineage>
</organism>
<evidence type="ECO:0000313" key="2">
    <source>
        <dbReference type="Proteomes" id="UP001241537"/>
    </source>
</evidence>
<dbReference type="AlphaFoldDB" id="A0AAE4ALX9"/>
<protein>
    <submittedName>
        <fullName evidence="1">Uncharacterized protein</fullName>
    </submittedName>
</protein>
<proteinExistence type="predicted"/>
<comment type="caution">
    <text evidence="1">The sequence shown here is derived from an EMBL/GenBank/DDBJ whole genome shotgun (WGS) entry which is preliminary data.</text>
</comment>
<evidence type="ECO:0000313" key="1">
    <source>
        <dbReference type="EMBL" id="MDQ0153609.1"/>
    </source>
</evidence>
<dbReference type="Proteomes" id="UP001241537">
    <property type="component" value="Unassembled WGS sequence"/>
</dbReference>
<name>A0AAE4ALX9_9FIRM</name>